<dbReference type="Proteomes" id="UP000076632">
    <property type="component" value="Unassembled WGS sequence"/>
</dbReference>
<evidence type="ECO:0000256" key="10">
    <source>
        <dbReference type="SAM" id="Coils"/>
    </source>
</evidence>
<keyword evidence="7 10" id="KW-0175">Coiled coil</keyword>
<dbReference type="GO" id="GO:0051225">
    <property type="term" value="P:spindle assembly"/>
    <property type="evidence" value="ECO:0007669"/>
    <property type="project" value="InterPro"/>
</dbReference>
<protein>
    <recommendedName>
        <fullName evidence="13">HAUS augmin-like complex subunit 1</fullName>
    </recommendedName>
</protein>
<proteinExistence type="inferred from homology"/>
<dbReference type="OrthoDB" id="5372507at2759"/>
<evidence type="ECO:0000256" key="6">
    <source>
        <dbReference type="ARBA" id="ARBA00022776"/>
    </source>
</evidence>
<dbReference type="PANTHER" id="PTHR31570">
    <property type="entry name" value="HAUS AUGMIN-LIKE COMPLEX SUBUNIT 1"/>
    <property type="match status" value="1"/>
</dbReference>
<evidence type="ECO:0000313" key="12">
    <source>
        <dbReference type="Proteomes" id="UP000076632"/>
    </source>
</evidence>
<dbReference type="PANTHER" id="PTHR31570:SF1">
    <property type="entry name" value="HAUS AUGMIN-LIKE COMPLEX SUBUNIT 1"/>
    <property type="match status" value="1"/>
</dbReference>
<evidence type="ECO:0000256" key="2">
    <source>
        <dbReference type="ARBA" id="ARBA00005479"/>
    </source>
</evidence>
<comment type="subcellular location">
    <subcellularLocation>
        <location evidence="1">Cytoplasm</location>
        <location evidence="1">Cytoskeleton</location>
        <location evidence="1">Spindle</location>
    </subcellularLocation>
</comment>
<evidence type="ECO:0000256" key="7">
    <source>
        <dbReference type="ARBA" id="ARBA00023054"/>
    </source>
</evidence>
<dbReference type="Pfam" id="PF25762">
    <property type="entry name" value="HAUS1"/>
    <property type="match status" value="1"/>
</dbReference>
<evidence type="ECO:0000256" key="1">
    <source>
        <dbReference type="ARBA" id="ARBA00004186"/>
    </source>
</evidence>
<dbReference type="OMA" id="QAKDWAY"/>
<dbReference type="InParanoid" id="A0A165GA61"/>
<keyword evidence="5" id="KW-0493">Microtubule</keyword>
<evidence type="ECO:0000256" key="8">
    <source>
        <dbReference type="ARBA" id="ARBA00023212"/>
    </source>
</evidence>
<reference evidence="11 12" key="1">
    <citation type="journal article" date="2016" name="Fungal Biol.">
        <title>The genome of Xylona heveae provides a window into fungal endophytism.</title>
        <authorList>
            <person name="Gazis R."/>
            <person name="Kuo A."/>
            <person name="Riley R."/>
            <person name="LaButti K."/>
            <person name="Lipzen A."/>
            <person name="Lin J."/>
            <person name="Amirebrahimi M."/>
            <person name="Hesse C.N."/>
            <person name="Spatafora J.W."/>
            <person name="Henrissat B."/>
            <person name="Hainaut M."/>
            <person name="Grigoriev I.V."/>
            <person name="Hibbett D.S."/>
        </authorList>
    </citation>
    <scope>NUCLEOTIDE SEQUENCE [LARGE SCALE GENOMIC DNA]</scope>
    <source>
        <strain evidence="11 12">TC161</strain>
    </source>
</reference>
<keyword evidence="12" id="KW-1185">Reference proteome</keyword>
<keyword evidence="8" id="KW-0206">Cytoskeleton</keyword>
<evidence type="ECO:0000256" key="9">
    <source>
        <dbReference type="ARBA" id="ARBA00023306"/>
    </source>
</evidence>
<keyword evidence="6" id="KW-0498">Mitosis</keyword>
<feature type="coiled-coil region" evidence="10">
    <location>
        <begin position="225"/>
        <end position="283"/>
    </location>
</feature>
<dbReference type="GO" id="GO:0005874">
    <property type="term" value="C:microtubule"/>
    <property type="evidence" value="ECO:0007669"/>
    <property type="project" value="UniProtKB-KW"/>
</dbReference>
<evidence type="ECO:0000313" key="11">
    <source>
        <dbReference type="EMBL" id="KZF21939.1"/>
    </source>
</evidence>
<evidence type="ECO:0000256" key="4">
    <source>
        <dbReference type="ARBA" id="ARBA00022618"/>
    </source>
</evidence>
<keyword evidence="9" id="KW-0131">Cell cycle</keyword>
<dbReference type="RefSeq" id="XP_018187494.1">
    <property type="nucleotide sequence ID" value="XM_018335269.1"/>
</dbReference>
<dbReference type="GO" id="GO:0005819">
    <property type="term" value="C:spindle"/>
    <property type="evidence" value="ECO:0007669"/>
    <property type="project" value="UniProtKB-SubCell"/>
</dbReference>
<keyword evidence="3" id="KW-0963">Cytoplasm</keyword>
<evidence type="ECO:0000256" key="5">
    <source>
        <dbReference type="ARBA" id="ARBA00022701"/>
    </source>
</evidence>
<comment type="similarity">
    <text evidence="2">Belongs to the HAUS1 family.</text>
</comment>
<gene>
    <name evidence="11" type="ORF">L228DRAFT_269382</name>
</gene>
<dbReference type="GeneID" id="28900406"/>
<accession>A0A165GA61</accession>
<dbReference type="AlphaFoldDB" id="A0A165GA61"/>
<dbReference type="GO" id="GO:0005829">
    <property type="term" value="C:cytosol"/>
    <property type="evidence" value="ECO:0007669"/>
    <property type="project" value="TreeGrafter"/>
</dbReference>
<dbReference type="EMBL" id="KV407460">
    <property type="protein sequence ID" value="KZF21939.1"/>
    <property type="molecule type" value="Genomic_DNA"/>
</dbReference>
<dbReference type="GO" id="GO:0051301">
    <property type="term" value="P:cell division"/>
    <property type="evidence" value="ECO:0007669"/>
    <property type="project" value="UniProtKB-KW"/>
</dbReference>
<evidence type="ECO:0008006" key="13">
    <source>
        <dbReference type="Google" id="ProtNLM"/>
    </source>
</evidence>
<organism evidence="11 12">
    <name type="scientific">Xylona heveae (strain CBS 132557 / TC161)</name>
    <dbReference type="NCBI Taxonomy" id="1328760"/>
    <lineage>
        <taxon>Eukaryota</taxon>
        <taxon>Fungi</taxon>
        <taxon>Dikarya</taxon>
        <taxon>Ascomycota</taxon>
        <taxon>Pezizomycotina</taxon>
        <taxon>Xylonomycetes</taxon>
        <taxon>Xylonales</taxon>
        <taxon>Xylonaceae</taxon>
        <taxon>Xylona</taxon>
    </lineage>
</organism>
<evidence type="ECO:0000256" key="3">
    <source>
        <dbReference type="ARBA" id="ARBA00022490"/>
    </source>
</evidence>
<dbReference type="InterPro" id="IPR026243">
    <property type="entry name" value="HAUS1"/>
</dbReference>
<name>A0A165GA61_XYLHT</name>
<sequence length="289" mass="32627">MTSQFSPGAIFSPSQARQQLAQARDWSYIDDWLAKMYGAQSIPTFERNTDTLKALLALAAVNESAEEEKELVRRLECTVLGEVDETAEPGQDIELLLSLHENLSRDGSDSLDAMASAGLKLGSLDPTPESLAGDIFELNRLEFDMEQHALRMHSIHTRLELELSRLEREIAKFQNDSVLASSSLPQRTAEWTRATKQFVAKSLDYKNRINSLSRREPPRPGIAQIQALERDSLAMQTEVQGLELRVANFHGLPPQQGLAKKEAERARRELQDLTRRRDRLFEGLIEEDS</sequence>
<dbReference type="GO" id="GO:0070652">
    <property type="term" value="C:HAUS complex"/>
    <property type="evidence" value="ECO:0007669"/>
    <property type="project" value="InterPro"/>
</dbReference>
<keyword evidence="4" id="KW-0132">Cell division</keyword>